<dbReference type="GO" id="GO:0043541">
    <property type="term" value="C:UDP-N-acetylglucosamine transferase complex"/>
    <property type="evidence" value="ECO:0007669"/>
    <property type="project" value="EnsemblFungi"/>
</dbReference>
<feature type="transmembrane region" description="Helical" evidence="19">
    <location>
        <begin position="49"/>
        <end position="65"/>
    </location>
</feature>
<keyword evidence="9 19" id="KW-0812">Transmembrane</keyword>
<keyword evidence="21" id="KW-1185">Reference proteome</keyword>
<evidence type="ECO:0000256" key="14">
    <source>
        <dbReference type="ARBA" id="ARBA00023136"/>
    </source>
</evidence>
<evidence type="ECO:0000313" key="21">
    <source>
        <dbReference type="Proteomes" id="UP000006790"/>
    </source>
</evidence>
<proteinExistence type="inferred from homology"/>
<evidence type="ECO:0000256" key="7">
    <source>
        <dbReference type="ARBA" id="ARBA00022676"/>
    </source>
</evidence>
<dbReference type="OrthoDB" id="10262326at2759"/>
<accession>G8JPQ0</accession>
<feature type="transmembrane region" description="Helical" evidence="19">
    <location>
        <begin position="275"/>
        <end position="293"/>
    </location>
</feature>
<gene>
    <name evidence="20" type="ordered locus">Ecym_2259</name>
</gene>
<evidence type="ECO:0000256" key="10">
    <source>
        <dbReference type="ARBA" id="ARBA00022723"/>
    </source>
</evidence>
<evidence type="ECO:0000256" key="18">
    <source>
        <dbReference type="ARBA" id="ARBA00045078"/>
    </source>
</evidence>
<protein>
    <recommendedName>
        <fullName evidence="6">UDP-N-acetylglucosamine--dolichyl-phosphate N-acetylglucosaminephosphotransferase</fullName>
        <ecNumber evidence="5">2.7.8.15</ecNumber>
    </recommendedName>
    <alternativeName>
        <fullName evidence="15">GlcNAc-1-P transferase</fullName>
    </alternativeName>
    <alternativeName>
        <fullName evidence="16">N-acetylglucosamine-1-phosphate transferase</fullName>
    </alternativeName>
</protein>
<evidence type="ECO:0000256" key="11">
    <source>
        <dbReference type="ARBA" id="ARBA00022824"/>
    </source>
</evidence>
<keyword evidence="14 19" id="KW-0472">Membrane</keyword>
<sequence>MNILQNLLRFWRCRPFSTFQKKYQRFKLNLTHQHLFKNTKSERAKMSKLLPKILLIFGVALIVYSKYTSALYSSLGFAIIGYLATDALIPRVSDSFIKIGLYGKDLSKPGKPVIAETIGAVSATVYLFVMFLSIPFVFYKYLVVTSGGGNRDSEMMDKQHIHLVFPHGRLSAYLSALLCLHSTVLLGVADDLFDLRWRHKFFLPSIAAIPLLVVYYADFGVTYVLVPNFVRDLFPALRRRVLFDLGWFYYVYMAAMAIFCPNAINILAGVNGLEVLQAIVLGVICLLNDVLYMSLGPEQTKESHLFSMVMIIPFIGVSLALWKWNRWPARVFVGDTYCYFAGMVFAVVGILGHFSKTMLLFFIPQIVNFLYSVPQLFGLVPCPRHRLPKFNEKDGLLYTSRANLTEKPAKPFFVTILKYLYRFKLIDLTLDSKGNPVDCSNMTLINLVLVWFGPMREDKLCFSICGLQFAVGLLCLFARHAIGSLIFGHDNLWHVA</sequence>
<feature type="transmembrane region" description="Helical" evidence="19">
    <location>
        <begin position="460"/>
        <end position="482"/>
    </location>
</feature>
<dbReference type="Pfam" id="PF00953">
    <property type="entry name" value="Glycos_transf_4"/>
    <property type="match status" value="1"/>
</dbReference>
<evidence type="ECO:0000256" key="3">
    <source>
        <dbReference type="ARBA" id="ARBA00004922"/>
    </source>
</evidence>
<comment type="cofactor">
    <cofactor evidence="1">
        <name>Mg(2+)</name>
        <dbReference type="ChEBI" id="CHEBI:18420"/>
    </cofactor>
</comment>
<dbReference type="GO" id="GO:0046872">
    <property type="term" value="F:metal ion binding"/>
    <property type="evidence" value="ECO:0007669"/>
    <property type="project" value="UniProtKB-KW"/>
</dbReference>
<evidence type="ECO:0000256" key="12">
    <source>
        <dbReference type="ARBA" id="ARBA00022842"/>
    </source>
</evidence>
<feature type="transmembrane region" description="Helical" evidence="19">
    <location>
        <begin position="336"/>
        <end position="354"/>
    </location>
</feature>
<dbReference type="InterPro" id="IPR033895">
    <property type="entry name" value="GPT"/>
</dbReference>
<dbReference type="eggNOG" id="KOG2788">
    <property type="taxonomic scope" value="Eukaryota"/>
</dbReference>
<evidence type="ECO:0000256" key="6">
    <source>
        <dbReference type="ARBA" id="ARBA00017659"/>
    </source>
</evidence>
<evidence type="ECO:0000256" key="16">
    <source>
        <dbReference type="ARBA" id="ARBA00033238"/>
    </source>
</evidence>
<dbReference type="PANTHER" id="PTHR10571">
    <property type="entry name" value="UDP-N-ACETYLGLUCOSAMINE--DOLICHYL-PHOSPHATE N-ACETYLGLUCOSAMINEPHOSPHOTRANSFERASE"/>
    <property type="match status" value="1"/>
</dbReference>
<evidence type="ECO:0000256" key="4">
    <source>
        <dbReference type="ARBA" id="ARBA00009317"/>
    </source>
</evidence>
<dbReference type="Proteomes" id="UP000006790">
    <property type="component" value="Chromosome 2"/>
</dbReference>
<dbReference type="InParanoid" id="G8JPQ0"/>
<comment type="catalytic activity">
    <reaction evidence="18">
        <text>a di-trans,poly-cis-dolichyl phosphate + UDP-N-acetyl-alpha-D-glucosamine = an N-acetyl-alpha-D-glucosaminyl-diphospho-di-trans,poly-cis-dolichol + UMP</text>
        <dbReference type="Rhea" id="RHEA:13289"/>
        <dbReference type="Rhea" id="RHEA-COMP:19498"/>
        <dbReference type="Rhea" id="RHEA-COMP:19507"/>
        <dbReference type="ChEBI" id="CHEBI:57683"/>
        <dbReference type="ChEBI" id="CHEBI:57705"/>
        <dbReference type="ChEBI" id="CHEBI:57865"/>
        <dbReference type="ChEBI" id="CHEBI:58427"/>
        <dbReference type="EC" id="2.7.8.15"/>
    </reaction>
    <physiologicalReaction direction="left-to-right" evidence="18">
        <dbReference type="Rhea" id="RHEA:13290"/>
    </physiologicalReaction>
</comment>
<keyword evidence="7" id="KW-0328">Glycosyltransferase</keyword>
<keyword evidence="11" id="KW-0256">Endoplasmic reticulum</keyword>
<feature type="transmembrane region" description="Helical" evidence="19">
    <location>
        <begin position="246"/>
        <end position="268"/>
    </location>
</feature>
<keyword evidence="8" id="KW-0808">Transferase</keyword>
<feature type="transmembrane region" description="Helical" evidence="19">
    <location>
        <begin position="201"/>
        <end position="226"/>
    </location>
</feature>
<dbReference type="EC" id="2.7.8.15" evidence="5"/>
<evidence type="ECO:0000313" key="20">
    <source>
        <dbReference type="EMBL" id="AET38005.1"/>
    </source>
</evidence>
<evidence type="ECO:0000256" key="8">
    <source>
        <dbReference type="ARBA" id="ARBA00022679"/>
    </source>
</evidence>
<comment type="pathway">
    <text evidence="3">Protein modification; protein glycosylation.</text>
</comment>
<keyword evidence="13 19" id="KW-1133">Transmembrane helix</keyword>
<dbReference type="OMA" id="LPHFNAR"/>
<dbReference type="PANTHER" id="PTHR10571:SF0">
    <property type="entry name" value="UDP-N-ACETYLGLUCOSAMINE--DOLICHYL-PHOSPHATE N-ACETYLGLUCOSAMINEPHOSPHOTRANSFERASE"/>
    <property type="match status" value="1"/>
</dbReference>
<dbReference type="GO" id="GO:0003975">
    <property type="term" value="F:UDP-N-acetylglucosamine-dolichyl-phosphate N-acetylglucosaminephosphotransferase activity"/>
    <property type="evidence" value="ECO:0007669"/>
    <property type="project" value="UniProtKB-EC"/>
</dbReference>
<comment type="subcellular location">
    <subcellularLocation>
        <location evidence="2">Endoplasmic reticulum membrane</location>
        <topology evidence="2">Multi-pass membrane protein</topology>
    </subcellularLocation>
</comment>
<comment type="function">
    <text evidence="17">UDP-N-acetylglucosamine--dolichyl-phosphate N-acetylglucosaminephosphotransferase that operates in the biosynthetic pathway of dolichol-linked oligosaccharides, the glycan precursors employed in protein asparagine (N)-glycosylation. The assembly of dolichol-linked oligosaccharides begins on the cytosolic side of the endoplasmic reticulum membrane and finishes in its lumen. The sequential addition of sugars to dolichol pyrophosphate produces dolichol-linked oligosaccharides containing fourteen sugars, including two GlcNAcs, nine mannoses and three glucoses. Once assembled, the oligosaccharide is transferred from the lipid to nascent proteins by oligosaccharyltransferases. Catalyzes the initial step of dolichol-linked oligosaccharide biosynthesis, transfering GlcNAc-1-P from cytosolic UDP-GlcNAc onto the carrier lipid dolichyl phosphate (P-dolichol), yielding GlcNAc-P-P-dolichol embedded in the cytoplasmic leaflet of the endoplasmic reticulum membrane.</text>
</comment>
<evidence type="ECO:0000256" key="5">
    <source>
        <dbReference type="ARBA" id="ARBA00013225"/>
    </source>
</evidence>
<dbReference type="GeneID" id="11470578"/>
<feature type="transmembrane region" description="Helical" evidence="19">
    <location>
        <begin position="113"/>
        <end position="138"/>
    </location>
</feature>
<evidence type="ECO:0000256" key="13">
    <source>
        <dbReference type="ARBA" id="ARBA00022989"/>
    </source>
</evidence>
<evidence type="ECO:0000256" key="19">
    <source>
        <dbReference type="SAM" id="Phobius"/>
    </source>
</evidence>
<dbReference type="AlphaFoldDB" id="G8JPQ0"/>
<dbReference type="InterPro" id="IPR000715">
    <property type="entry name" value="Glycosyl_transferase_4"/>
</dbReference>
<evidence type="ECO:0000256" key="9">
    <source>
        <dbReference type="ARBA" id="ARBA00022692"/>
    </source>
</evidence>
<evidence type="ECO:0000256" key="17">
    <source>
        <dbReference type="ARBA" id="ARBA00044717"/>
    </source>
</evidence>
<dbReference type="UniPathway" id="UPA00378"/>
<reference evidence="21" key="1">
    <citation type="journal article" date="2012" name="G3 (Bethesda)">
        <title>Pichia sorbitophila, an interspecies yeast hybrid reveals early steps of genome resolution following polyploidization.</title>
        <authorList>
            <person name="Leh Louis V."/>
            <person name="Despons L."/>
            <person name="Friedrich A."/>
            <person name="Martin T."/>
            <person name="Durrens P."/>
            <person name="Casaregola S."/>
            <person name="Neuveglise C."/>
            <person name="Fairhead C."/>
            <person name="Marck C."/>
            <person name="Cruz J.A."/>
            <person name="Straub M.L."/>
            <person name="Kugler V."/>
            <person name="Sacerdot C."/>
            <person name="Uzunov Z."/>
            <person name="Thierry A."/>
            <person name="Weiss S."/>
            <person name="Bleykasten C."/>
            <person name="De Montigny J."/>
            <person name="Jacques N."/>
            <person name="Jung P."/>
            <person name="Lemaire M."/>
            <person name="Mallet S."/>
            <person name="Morel G."/>
            <person name="Richard G.F."/>
            <person name="Sarkar A."/>
            <person name="Savel G."/>
            <person name="Schacherer J."/>
            <person name="Seret M.L."/>
            <person name="Talla E."/>
            <person name="Samson G."/>
            <person name="Jubin C."/>
            <person name="Poulain J."/>
            <person name="Vacherie B."/>
            <person name="Barbe V."/>
            <person name="Pelletier E."/>
            <person name="Sherman D.J."/>
            <person name="Westhof E."/>
            <person name="Weissenbach J."/>
            <person name="Baret P.V."/>
            <person name="Wincker P."/>
            <person name="Gaillardin C."/>
            <person name="Dujon B."/>
            <person name="Souciet J.L."/>
        </authorList>
    </citation>
    <scope>NUCLEOTIDE SEQUENCE [LARGE SCALE GENOMIC DNA]</scope>
    <source>
        <strain evidence="21">CBS 270.75 / DBVPG 7215 / KCTC 17166 / NRRL Y-17582</strain>
    </source>
</reference>
<organism evidence="20 21">
    <name type="scientific">Eremothecium cymbalariae (strain CBS 270.75 / DBVPG 7215 / KCTC 17166 / NRRL Y-17582)</name>
    <name type="common">Yeast</name>
    <dbReference type="NCBI Taxonomy" id="931890"/>
    <lineage>
        <taxon>Eukaryota</taxon>
        <taxon>Fungi</taxon>
        <taxon>Dikarya</taxon>
        <taxon>Ascomycota</taxon>
        <taxon>Saccharomycotina</taxon>
        <taxon>Saccharomycetes</taxon>
        <taxon>Saccharomycetales</taxon>
        <taxon>Saccharomycetaceae</taxon>
        <taxon>Eremothecium</taxon>
    </lineage>
</organism>
<comment type="similarity">
    <text evidence="4">Belongs to the glycosyltransferase 4 family.</text>
</comment>
<dbReference type="EMBL" id="CP002498">
    <property type="protein sequence ID" value="AET38005.1"/>
    <property type="molecule type" value="Genomic_DNA"/>
</dbReference>
<dbReference type="HOGENOM" id="CLU_029942_1_0_1"/>
<dbReference type="GO" id="GO:0006488">
    <property type="term" value="P:dolichol-linked oligosaccharide biosynthetic process"/>
    <property type="evidence" value="ECO:0007669"/>
    <property type="project" value="EnsemblFungi"/>
</dbReference>
<name>G8JPQ0_ERECY</name>
<dbReference type="GO" id="GO:0009060">
    <property type="term" value="P:aerobic respiration"/>
    <property type="evidence" value="ECO:0007669"/>
    <property type="project" value="EnsemblFungi"/>
</dbReference>
<dbReference type="CDD" id="cd06855">
    <property type="entry name" value="GT_GPT_euk"/>
    <property type="match status" value="1"/>
</dbReference>
<evidence type="ECO:0000256" key="2">
    <source>
        <dbReference type="ARBA" id="ARBA00004477"/>
    </source>
</evidence>
<feature type="transmembrane region" description="Helical" evidence="19">
    <location>
        <begin position="170"/>
        <end position="189"/>
    </location>
</feature>
<dbReference type="STRING" id="931890.G8JPQ0"/>
<feature type="transmembrane region" description="Helical" evidence="19">
    <location>
        <begin position="305"/>
        <end position="324"/>
    </location>
</feature>
<dbReference type="FunCoup" id="G8JPQ0">
    <property type="interactions" value="502"/>
</dbReference>
<dbReference type="GO" id="GO:0016757">
    <property type="term" value="F:glycosyltransferase activity"/>
    <property type="evidence" value="ECO:0007669"/>
    <property type="project" value="UniProtKB-KW"/>
</dbReference>
<keyword evidence="10" id="KW-0479">Metal-binding</keyword>
<dbReference type="KEGG" id="erc:Ecym_2259"/>
<dbReference type="RefSeq" id="XP_003644822.1">
    <property type="nucleotide sequence ID" value="XM_003644774.1"/>
</dbReference>
<keyword evidence="12" id="KW-0460">Magnesium</keyword>
<evidence type="ECO:0000256" key="1">
    <source>
        <dbReference type="ARBA" id="ARBA00001946"/>
    </source>
</evidence>
<evidence type="ECO:0000256" key="15">
    <source>
        <dbReference type="ARBA" id="ARBA00029567"/>
    </source>
</evidence>